<keyword evidence="2" id="KW-1185">Reference proteome</keyword>
<dbReference type="AlphaFoldDB" id="I3C3B4"/>
<dbReference type="STRING" id="926559.JoomaDRAFT_1087"/>
<protein>
    <submittedName>
        <fullName evidence="1">Uncharacterized protein</fullName>
    </submittedName>
</protein>
<evidence type="ECO:0000313" key="2">
    <source>
        <dbReference type="Proteomes" id="UP000004690"/>
    </source>
</evidence>
<evidence type="ECO:0000313" key="1">
    <source>
        <dbReference type="EMBL" id="EIJ38107.1"/>
    </source>
</evidence>
<dbReference type="HOGENOM" id="CLU_1093166_0_0_10"/>
<dbReference type="EMBL" id="JH651379">
    <property type="protein sequence ID" value="EIJ38107.1"/>
    <property type="molecule type" value="Genomic_DNA"/>
</dbReference>
<sequence length="254" mass="30471">MNHVLITDFKSDSTYLKLQNRFLKKCDAGSFYNKQFKEPRREDFDIKYNEGEIVFRNDELFSKDKYITVSFHKWLVKRMNVLAQNYITSFKEILEERLILDEDQVKLLAKKYVMEAIEVEEYVKNSQYLNYELKNKLKNQISKIIEYLSQIHVLSNYGIDDRIKINANKNDLLLLFLLLREHKFIDCPYDSELGFLIEKSFMFYDEKTEEYKYIQKAGKELNNIKNNNKPVEKSFKRLKKILTSIIESNDIDSN</sequence>
<dbReference type="eggNOG" id="ENOG502ZXY7">
    <property type="taxonomic scope" value="Bacteria"/>
</dbReference>
<organism evidence="1 2">
    <name type="scientific">Galbibacter orientalis DSM 19592</name>
    <dbReference type="NCBI Taxonomy" id="926559"/>
    <lineage>
        <taxon>Bacteria</taxon>
        <taxon>Pseudomonadati</taxon>
        <taxon>Bacteroidota</taxon>
        <taxon>Flavobacteriia</taxon>
        <taxon>Flavobacteriales</taxon>
        <taxon>Flavobacteriaceae</taxon>
        <taxon>Galbibacter</taxon>
    </lineage>
</organism>
<reference evidence="1 2" key="1">
    <citation type="submission" date="2012-02" db="EMBL/GenBank/DDBJ databases">
        <title>Improved High-Quality Draft genome of Joostella marina DSM 19592.</title>
        <authorList>
            <consortium name="US DOE Joint Genome Institute (JGI-PGF)"/>
            <person name="Lucas S."/>
            <person name="Copeland A."/>
            <person name="Lapidus A."/>
            <person name="Bruce D."/>
            <person name="Goodwin L."/>
            <person name="Pitluck S."/>
            <person name="Peters L."/>
            <person name="Chertkov O."/>
            <person name="Ovchinnikova G."/>
            <person name="Kyrpides N."/>
            <person name="Mavromatis K."/>
            <person name="Detter J.C."/>
            <person name="Han C."/>
            <person name="Land M."/>
            <person name="Hauser L."/>
            <person name="Markowitz V."/>
            <person name="Cheng J.-F."/>
            <person name="Hugenholtz P."/>
            <person name="Woyke T."/>
            <person name="Wu D."/>
            <person name="Tindall B."/>
            <person name="Brambilla E."/>
            <person name="Klenk H.-P."/>
            <person name="Eisen J.A."/>
        </authorList>
    </citation>
    <scope>NUCLEOTIDE SEQUENCE [LARGE SCALE GENOMIC DNA]</scope>
    <source>
        <strain evidence="1 2">DSM 19592</strain>
    </source>
</reference>
<accession>I3C3B4</accession>
<name>I3C3B4_9FLAO</name>
<proteinExistence type="predicted"/>
<gene>
    <name evidence="1" type="ORF">JoomaDRAFT_1087</name>
</gene>
<dbReference type="Proteomes" id="UP000004690">
    <property type="component" value="Unassembled WGS sequence"/>
</dbReference>